<keyword evidence="3" id="KW-1185">Reference proteome</keyword>
<keyword evidence="1" id="KW-0472">Membrane</keyword>
<evidence type="ECO:0000313" key="2">
    <source>
        <dbReference type="EMBL" id="EGT31110.1"/>
    </source>
</evidence>
<name>G0M9V1_CAEBE</name>
<keyword evidence="1" id="KW-1133">Transmembrane helix</keyword>
<evidence type="ECO:0000256" key="1">
    <source>
        <dbReference type="SAM" id="Phobius"/>
    </source>
</evidence>
<reference evidence="3" key="1">
    <citation type="submission" date="2011-07" db="EMBL/GenBank/DDBJ databases">
        <authorList>
            <consortium name="Caenorhabditis brenneri Sequencing and Analysis Consortium"/>
            <person name="Wilson R.K."/>
        </authorList>
    </citation>
    <scope>NUCLEOTIDE SEQUENCE [LARGE SCALE GENOMIC DNA]</scope>
    <source>
        <strain evidence="3">PB2801</strain>
    </source>
</reference>
<proteinExistence type="predicted"/>
<gene>
    <name evidence="2" type="ORF">CAEBREN_09566</name>
</gene>
<accession>G0M9V1</accession>
<feature type="transmembrane region" description="Helical" evidence="1">
    <location>
        <begin position="216"/>
        <end position="234"/>
    </location>
</feature>
<evidence type="ECO:0000313" key="3">
    <source>
        <dbReference type="Proteomes" id="UP000008068"/>
    </source>
</evidence>
<feature type="transmembrane region" description="Helical" evidence="1">
    <location>
        <begin position="39"/>
        <end position="61"/>
    </location>
</feature>
<dbReference type="HOGENOM" id="CLU_861155_0_0_1"/>
<dbReference type="InParanoid" id="G0M9V1"/>
<keyword evidence="1" id="KW-0812">Transmembrane</keyword>
<feature type="transmembrane region" description="Helical" evidence="1">
    <location>
        <begin position="130"/>
        <end position="149"/>
    </location>
</feature>
<feature type="transmembrane region" description="Helical" evidence="1">
    <location>
        <begin position="161"/>
        <end position="182"/>
    </location>
</feature>
<dbReference type="Proteomes" id="UP000008068">
    <property type="component" value="Unassembled WGS sequence"/>
</dbReference>
<organism evidence="3">
    <name type="scientific">Caenorhabditis brenneri</name>
    <name type="common">Nematode worm</name>
    <dbReference type="NCBI Taxonomy" id="135651"/>
    <lineage>
        <taxon>Eukaryota</taxon>
        <taxon>Metazoa</taxon>
        <taxon>Ecdysozoa</taxon>
        <taxon>Nematoda</taxon>
        <taxon>Chromadorea</taxon>
        <taxon>Rhabditida</taxon>
        <taxon>Rhabditina</taxon>
        <taxon>Rhabditomorpha</taxon>
        <taxon>Rhabditoidea</taxon>
        <taxon>Rhabditidae</taxon>
        <taxon>Peloderinae</taxon>
        <taxon>Caenorhabditis</taxon>
    </lineage>
</organism>
<dbReference type="EMBL" id="GL379787">
    <property type="protein sequence ID" value="EGT31110.1"/>
    <property type="molecule type" value="Genomic_DNA"/>
</dbReference>
<sequence length="260" mass="30029">MEPSIENILDNLTSTVENLMVNETLKEWELAPDIPDFEYFYGMMTALFMAYWLVCLVYHFVFKSKDRKKTEPFSSLLAHLCEILESLLMHIQLAICAFIAFKILLSGFIVYSILFTIVTLMAVIRMTTEIYLLVLCVFVIVKFFSHFNYGSAEMAPNFWRFVIGVTGQLVSMKDFGLLIYALIAFANQDSWEKLFVCYSMTTVVLHYYNFSQVGDGILSAFFIFSDILWVPIVVRMAEILMAFKKPEMVLQEKIAMAEKP</sequence>
<dbReference type="AlphaFoldDB" id="G0M9V1"/>
<feature type="transmembrane region" description="Helical" evidence="1">
    <location>
        <begin position="99"/>
        <end position="123"/>
    </location>
</feature>
<protein>
    <submittedName>
        <fullName evidence="2">Uncharacterized protein</fullName>
    </submittedName>
</protein>